<dbReference type="AlphaFoldDB" id="A0A3A3GCD0"/>
<reference evidence="1 2" key="1">
    <citation type="submission" date="2018-09" db="EMBL/GenBank/DDBJ databases">
        <title>Paenibacillus SK2017-BO5.</title>
        <authorList>
            <person name="Piskunova J.V."/>
            <person name="Dubiley S.A."/>
            <person name="Severinov K.V."/>
        </authorList>
    </citation>
    <scope>NUCLEOTIDE SEQUENCE [LARGE SCALE GENOMIC DNA]</scope>
    <source>
        <strain evidence="1 2">BO5</strain>
    </source>
</reference>
<organism evidence="1 2">
    <name type="scientific">Paenibacillus thiaminolyticus</name>
    <name type="common">Bacillus thiaminolyticus</name>
    <dbReference type="NCBI Taxonomy" id="49283"/>
    <lineage>
        <taxon>Bacteria</taxon>
        <taxon>Bacillati</taxon>
        <taxon>Bacillota</taxon>
        <taxon>Bacilli</taxon>
        <taxon>Bacillales</taxon>
        <taxon>Paenibacillaceae</taxon>
        <taxon>Paenibacillus</taxon>
    </lineage>
</organism>
<accession>A0A3A3GCD0</accession>
<dbReference type="EMBL" id="QYZD01000025">
    <property type="protein sequence ID" value="RJG21330.1"/>
    <property type="molecule type" value="Genomic_DNA"/>
</dbReference>
<dbReference type="Proteomes" id="UP000266177">
    <property type="component" value="Unassembled WGS sequence"/>
</dbReference>
<gene>
    <name evidence="1" type="ORF">DQX05_21755</name>
</gene>
<proteinExistence type="predicted"/>
<protein>
    <submittedName>
        <fullName evidence="1">Uncharacterized protein</fullName>
    </submittedName>
</protein>
<sequence length="62" mass="6616">MTLGSVSLLTAEGQELLIVHFNDNGTAAAAPLDMTLHAIFEERAAKTPERLSIVCGESPLTY</sequence>
<comment type="caution">
    <text evidence="1">The sequence shown here is derived from an EMBL/GenBank/DDBJ whole genome shotgun (WGS) entry which is preliminary data.</text>
</comment>
<evidence type="ECO:0000313" key="2">
    <source>
        <dbReference type="Proteomes" id="UP000266177"/>
    </source>
</evidence>
<evidence type="ECO:0000313" key="1">
    <source>
        <dbReference type="EMBL" id="RJG21330.1"/>
    </source>
</evidence>
<name>A0A3A3GCD0_PANTH</name>